<organism evidence="1 2">
    <name type="scientific">Candidatus Wildermuthbacteria bacterium RIFCSPHIGHO2_02_FULL_47_12</name>
    <dbReference type="NCBI Taxonomy" id="1802451"/>
    <lineage>
        <taxon>Bacteria</taxon>
        <taxon>Candidatus Wildermuthiibacteriota</taxon>
    </lineage>
</organism>
<comment type="caution">
    <text evidence="1">The sequence shown here is derived from an EMBL/GenBank/DDBJ whole genome shotgun (WGS) entry which is preliminary data.</text>
</comment>
<proteinExistence type="predicted"/>
<evidence type="ECO:0000313" key="2">
    <source>
        <dbReference type="Proteomes" id="UP000176901"/>
    </source>
</evidence>
<dbReference type="InterPro" id="IPR009241">
    <property type="entry name" value="HigB-like"/>
</dbReference>
<dbReference type="Proteomes" id="UP000176901">
    <property type="component" value="Unassembled WGS sequence"/>
</dbReference>
<dbReference type="Pfam" id="PF05973">
    <property type="entry name" value="Gp49"/>
    <property type="match status" value="1"/>
</dbReference>
<gene>
    <name evidence="1" type="ORF">A3C82_01995</name>
</gene>
<accession>A0A1G2R118</accession>
<dbReference type="EMBL" id="MHTW01000030">
    <property type="protein sequence ID" value="OHA66575.1"/>
    <property type="molecule type" value="Genomic_DNA"/>
</dbReference>
<reference evidence="1 2" key="1">
    <citation type="journal article" date="2016" name="Nat. Commun.">
        <title>Thousands of microbial genomes shed light on interconnected biogeochemical processes in an aquifer system.</title>
        <authorList>
            <person name="Anantharaman K."/>
            <person name="Brown C.T."/>
            <person name="Hug L.A."/>
            <person name="Sharon I."/>
            <person name="Castelle C.J."/>
            <person name="Probst A.J."/>
            <person name="Thomas B.C."/>
            <person name="Singh A."/>
            <person name="Wilkins M.J."/>
            <person name="Karaoz U."/>
            <person name="Brodie E.L."/>
            <person name="Williams K.H."/>
            <person name="Hubbard S.S."/>
            <person name="Banfield J.F."/>
        </authorList>
    </citation>
    <scope>NUCLEOTIDE SEQUENCE [LARGE SCALE GENOMIC DNA]</scope>
</reference>
<dbReference type="STRING" id="1802451.A3C82_01995"/>
<dbReference type="AlphaFoldDB" id="A0A1G2R118"/>
<sequence length="103" mass="12210">MEKEVFYDRNALKELRGFTIGVQKEFQAYIAILASTGKLEFPEARKVARELFEIRVAQNGIYRGFYAYLRGQYVVILHFFQKKTQKTPLKNIKLAQQRLQNYE</sequence>
<name>A0A1G2R118_9BACT</name>
<protein>
    <recommendedName>
        <fullName evidence="3">Addiction module toxin RelE</fullName>
    </recommendedName>
</protein>
<evidence type="ECO:0008006" key="3">
    <source>
        <dbReference type="Google" id="ProtNLM"/>
    </source>
</evidence>
<evidence type="ECO:0000313" key="1">
    <source>
        <dbReference type="EMBL" id="OHA66575.1"/>
    </source>
</evidence>